<dbReference type="SMART" id="SM00043">
    <property type="entry name" value="CY"/>
    <property type="match status" value="2"/>
</dbReference>
<evidence type="ECO:0000313" key="15">
    <source>
        <dbReference type="Proteomes" id="UP000288216"/>
    </source>
</evidence>
<accession>A0A401NPG3</accession>
<name>A0A401NPG3_SCYTO</name>
<dbReference type="STRING" id="75743.A0A401NPG3"/>
<organism evidence="14 15">
    <name type="scientific">Scyliorhinus torazame</name>
    <name type="common">Cloudy catshark</name>
    <name type="synonym">Catulus torazame</name>
    <dbReference type="NCBI Taxonomy" id="75743"/>
    <lineage>
        <taxon>Eukaryota</taxon>
        <taxon>Metazoa</taxon>
        <taxon>Chordata</taxon>
        <taxon>Craniata</taxon>
        <taxon>Vertebrata</taxon>
        <taxon>Chondrichthyes</taxon>
        <taxon>Elasmobranchii</taxon>
        <taxon>Galeomorphii</taxon>
        <taxon>Galeoidea</taxon>
        <taxon>Carcharhiniformes</taxon>
        <taxon>Scyliorhinidae</taxon>
        <taxon>Scyliorhinus</taxon>
    </lineage>
</organism>
<dbReference type="GO" id="GO:0072562">
    <property type="term" value="C:blood microparticle"/>
    <property type="evidence" value="ECO:0007669"/>
    <property type="project" value="TreeGrafter"/>
</dbReference>
<dbReference type="InterPro" id="IPR027358">
    <property type="entry name" value="Kininogen-type_cystatin_dom"/>
</dbReference>
<proteinExistence type="predicted"/>
<evidence type="ECO:0000256" key="4">
    <source>
        <dbReference type="ARBA" id="ARBA00022690"/>
    </source>
</evidence>
<evidence type="ECO:0000256" key="7">
    <source>
        <dbReference type="ARBA" id="ARBA00022737"/>
    </source>
</evidence>
<dbReference type="SUPFAM" id="SSF54403">
    <property type="entry name" value="Cystatin/monellin"/>
    <property type="match status" value="2"/>
</dbReference>
<evidence type="ECO:0000256" key="6">
    <source>
        <dbReference type="ARBA" id="ARBA00022729"/>
    </source>
</evidence>
<dbReference type="PANTHER" id="PTHR13814:SF12">
    <property type="entry name" value="KININOGEN-1"/>
    <property type="match status" value="1"/>
</dbReference>
<dbReference type="PROSITE" id="PS51647">
    <property type="entry name" value="CYSTATIN_KININOGEN"/>
    <property type="match status" value="2"/>
</dbReference>
<dbReference type="PANTHER" id="PTHR13814">
    <property type="entry name" value="FETUIN"/>
    <property type="match status" value="1"/>
</dbReference>
<evidence type="ECO:0000256" key="12">
    <source>
        <dbReference type="SAM" id="SignalP"/>
    </source>
</evidence>
<dbReference type="Proteomes" id="UP000288216">
    <property type="component" value="Unassembled WGS sequence"/>
</dbReference>
<keyword evidence="15" id="KW-1185">Reference proteome</keyword>
<comment type="subcellular location">
    <subcellularLocation>
        <location evidence="1">Secreted</location>
        <location evidence="1">Extracellular space</location>
    </subcellularLocation>
</comment>
<keyword evidence="7" id="KW-0677">Repeat</keyword>
<dbReference type="AlphaFoldDB" id="A0A401NPG3"/>
<dbReference type="Gene3D" id="3.10.450.10">
    <property type="match status" value="2"/>
</dbReference>
<protein>
    <recommendedName>
        <fullName evidence="13">Cystatin kininogen-type domain-containing protein</fullName>
    </recommendedName>
</protein>
<reference evidence="14 15" key="1">
    <citation type="journal article" date="2018" name="Nat. Ecol. Evol.">
        <title>Shark genomes provide insights into elasmobranch evolution and the origin of vertebrates.</title>
        <authorList>
            <person name="Hara Y"/>
            <person name="Yamaguchi K"/>
            <person name="Onimaru K"/>
            <person name="Kadota M"/>
            <person name="Koyanagi M"/>
            <person name="Keeley SD"/>
            <person name="Tatsumi K"/>
            <person name="Tanaka K"/>
            <person name="Motone F"/>
            <person name="Kageyama Y"/>
            <person name="Nozu R"/>
            <person name="Adachi N"/>
            <person name="Nishimura O"/>
            <person name="Nakagawa R"/>
            <person name="Tanegashima C"/>
            <person name="Kiyatake I"/>
            <person name="Matsumoto R"/>
            <person name="Murakumo K"/>
            <person name="Nishida K"/>
            <person name="Terakita A"/>
            <person name="Kuratani S"/>
            <person name="Sato K"/>
            <person name="Hyodo S Kuraku.S."/>
        </authorList>
    </citation>
    <scope>NUCLEOTIDE SEQUENCE [LARGE SCALE GENOMIC DNA]</scope>
</reference>
<dbReference type="EMBL" id="BFAA01002602">
    <property type="protein sequence ID" value="GCB62727.1"/>
    <property type="molecule type" value="Genomic_DNA"/>
</dbReference>
<gene>
    <name evidence="14" type="ORF">scyTo_0007274</name>
</gene>
<dbReference type="InterPro" id="IPR018073">
    <property type="entry name" value="Prot_inh_cystat_CS"/>
</dbReference>
<dbReference type="InterPro" id="IPR046350">
    <property type="entry name" value="Cystatin_sf"/>
</dbReference>
<feature type="compositionally biased region" description="Polar residues" evidence="11">
    <location>
        <begin position="328"/>
        <end position="344"/>
    </location>
</feature>
<keyword evidence="2" id="KW-0840">Vasodilator</keyword>
<dbReference type="OrthoDB" id="9937817at2759"/>
<dbReference type="GO" id="GO:0030195">
    <property type="term" value="P:negative regulation of blood coagulation"/>
    <property type="evidence" value="ECO:0007669"/>
    <property type="project" value="TreeGrafter"/>
</dbReference>
<feature type="signal peptide" evidence="12">
    <location>
        <begin position="1"/>
        <end position="18"/>
    </location>
</feature>
<feature type="domain" description="Cystatin kininogen-type" evidence="13">
    <location>
        <begin position="164"/>
        <end position="267"/>
    </location>
</feature>
<keyword evidence="4" id="KW-0646">Protease inhibitor</keyword>
<keyword evidence="3" id="KW-0964">Secreted</keyword>
<keyword evidence="10" id="KW-0325">Glycoprotein</keyword>
<evidence type="ECO:0000256" key="11">
    <source>
        <dbReference type="SAM" id="MobiDB-lite"/>
    </source>
</evidence>
<keyword evidence="9" id="KW-1015">Disulfide bond</keyword>
<dbReference type="GO" id="GO:0042311">
    <property type="term" value="P:vasodilation"/>
    <property type="evidence" value="ECO:0007669"/>
    <property type="project" value="UniProtKB-KW"/>
</dbReference>
<dbReference type="Pfam" id="PF00031">
    <property type="entry name" value="Cystatin"/>
    <property type="match status" value="2"/>
</dbReference>
<sequence>MKLLCIALFTIQLIFVDAESEPLIEPELTDDTSTYPISCNNPEVFGAVDLTLSKFNAELKGGHQYTLHRVIDAEAQGLLGRRYFVEFSIQETDCPVGNGKRWKECGYGASGKASTGYCQSNVYIHKTHRRAEVTEHNCTIYSDHHSPIEPEIAPCLGCAMDLPTNHPELNQTIKHAIVKYNAESNYTNYFQQDNVFSFSRQVVAGMKYKFAFSMKESECSKEDSDNIPDECNVKAAGIKLFCHSTMHTQVWMNYTHVDVTCDTTPSKSVLFVRFGLAGWGPFSEKEKQSLPTATAESDQLTSAEEQLAGDLVIPQCPGKLWKPLVQVQTTSPPAEGNSPTQTAFSDRDLEYV</sequence>
<keyword evidence="5" id="KW-0789">Thiol protease inhibitor</keyword>
<evidence type="ECO:0000256" key="2">
    <source>
        <dbReference type="ARBA" id="ARBA00022429"/>
    </source>
</evidence>
<dbReference type="FunFam" id="3.10.450.10:FF:000002">
    <property type="entry name" value="Kininogen 1"/>
    <property type="match status" value="1"/>
</dbReference>
<evidence type="ECO:0000256" key="10">
    <source>
        <dbReference type="ARBA" id="ARBA00023180"/>
    </source>
</evidence>
<feature type="region of interest" description="Disordered" evidence="11">
    <location>
        <begin position="328"/>
        <end position="352"/>
    </location>
</feature>
<dbReference type="InterPro" id="IPR050735">
    <property type="entry name" value="Kininogen_Fetuin_HRG"/>
</dbReference>
<keyword evidence="8" id="KW-0838">Vasoactive</keyword>
<dbReference type="GO" id="GO:0007204">
    <property type="term" value="P:positive regulation of cytosolic calcium ion concentration"/>
    <property type="evidence" value="ECO:0007669"/>
    <property type="project" value="TreeGrafter"/>
</dbReference>
<dbReference type="CDD" id="cd00042">
    <property type="entry name" value="CY"/>
    <property type="match status" value="2"/>
</dbReference>
<evidence type="ECO:0000256" key="3">
    <source>
        <dbReference type="ARBA" id="ARBA00022525"/>
    </source>
</evidence>
<keyword evidence="6 12" id="KW-0732">Signal</keyword>
<dbReference type="PROSITE" id="PS00287">
    <property type="entry name" value="CYSTATIN"/>
    <property type="match status" value="1"/>
</dbReference>
<feature type="domain" description="Cystatin kininogen-type" evidence="13">
    <location>
        <begin position="39"/>
        <end position="144"/>
    </location>
</feature>
<dbReference type="OMA" id="SKPWTEC"/>
<evidence type="ECO:0000313" key="14">
    <source>
        <dbReference type="EMBL" id="GCB62727.1"/>
    </source>
</evidence>
<feature type="chain" id="PRO_5019035754" description="Cystatin kininogen-type domain-containing protein" evidence="12">
    <location>
        <begin position="19"/>
        <end position="352"/>
    </location>
</feature>
<dbReference type="InterPro" id="IPR000010">
    <property type="entry name" value="Cystatin_dom"/>
</dbReference>
<comment type="caution">
    <text evidence="14">The sequence shown here is derived from an EMBL/GenBank/DDBJ whole genome shotgun (WGS) entry which is preliminary data.</text>
</comment>
<evidence type="ECO:0000256" key="9">
    <source>
        <dbReference type="ARBA" id="ARBA00023157"/>
    </source>
</evidence>
<evidence type="ECO:0000256" key="5">
    <source>
        <dbReference type="ARBA" id="ARBA00022704"/>
    </source>
</evidence>
<evidence type="ECO:0000256" key="1">
    <source>
        <dbReference type="ARBA" id="ARBA00004239"/>
    </source>
</evidence>
<dbReference type="GO" id="GO:0004869">
    <property type="term" value="F:cysteine-type endopeptidase inhibitor activity"/>
    <property type="evidence" value="ECO:0007669"/>
    <property type="project" value="UniProtKB-KW"/>
</dbReference>
<evidence type="ECO:0000259" key="13">
    <source>
        <dbReference type="PROSITE" id="PS51647"/>
    </source>
</evidence>
<evidence type="ECO:0000256" key="8">
    <source>
        <dbReference type="ARBA" id="ARBA00022858"/>
    </source>
</evidence>